<dbReference type="Gene3D" id="1.25.40.10">
    <property type="entry name" value="Tetratricopeptide repeat domain"/>
    <property type="match status" value="1"/>
</dbReference>
<dbReference type="SUPFAM" id="SSF81901">
    <property type="entry name" value="HCP-like"/>
    <property type="match status" value="1"/>
</dbReference>
<dbReference type="InterPro" id="IPR002893">
    <property type="entry name" value="Znf_MYND"/>
</dbReference>
<evidence type="ECO:0000313" key="7">
    <source>
        <dbReference type="EMBL" id="KAK1742169.1"/>
    </source>
</evidence>
<gene>
    <name evidence="7" type="ORF">QTG54_006734</name>
</gene>
<keyword evidence="1" id="KW-0479">Metal-binding</keyword>
<evidence type="ECO:0000256" key="4">
    <source>
        <dbReference type="PROSITE-ProRule" id="PRU00134"/>
    </source>
</evidence>
<evidence type="ECO:0000259" key="5">
    <source>
        <dbReference type="PROSITE" id="PS50089"/>
    </source>
</evidence>
<evidence type="ECO:0000256" key="2">
    <source>
        <dbReference type="ARBA" id="ARBA00022771"/>
    </source>
</evidence>
<evidence type="ECO:0000256" key="3">
    <source>
        <dbReference type="ARBA" id="ARBA00022833"/>
    </source>
</evidence>
<reference evidence="7" key="1">
    <citation type="submission" date="2023-06" db="EMBL/GenBank/DDBJ databases">
        <title>Survivors Of The Sea: Transcriptome response of Skeletonema marinoi to long-term dormancy.</title>
        <authorList>
            <person name="Pinder M.I.M."/>
            <person name="Kourtchenko O."/>
            <person name="Robertson E.K."/>
            <person name="Larsson T."/>
            <person name="Maumus F."/>
            <person name="Osuna-Cruz C.M."/>
            <person name="Vancaester E."/>
            <person name="Stenow R."/>
            <person name="Vandepoele K."/>
            <person name="Ploug H."/>
            <person name="Bruchert V."/>
            <person name="Godhe A."/>
            <person name="Topel M."/>
        </authorList>
    </citation>
    <scope>NUCLEOTIDE SEQUENCE</scope>
    <source>
        <strain evidence="7">R05AC</strain>
    </source>
</reference>
<dbReference type="SUPFAM" id="SSF144232">
    <property type="entry name" value="HIT/MYND zinc finger-like"/>
    <property type="match status" value="1"/>
</dbReference>
<dbReference type="AlphaFoldDB" id="A0AAD9DDM2"/>
<dbReference type="Proteomes" id="UP001224775">
    <property type="component" value="Unassembled WGS sequence"/>
</dbReference>
<evidence type="ECO:0000313" key="8">
    <source>
        <dbReference type="Proteomes" id="UP001224775"/>
    </source>
</evidence>
<proteinExistence type="predicted"/>
<dbReference type="Pfam" id="PF08238">
    <property type="entry name" value="Sel1"/>
    <property type="match status" value="3"/>
</dbReference>
<dbReference type="PANTHER" id="PTHR45011">
    <property type="entry name" value="DAP3-BINDING CELL DEATH ENHANCER 1"/>
    <property type="match status" value="1"/>
</dbReference>
<comment type="caution">
    <text evidence="7">The sequence shown here is derived from an EMBL/GenBank/DDBJ whole genome shotgun (WGS) entry which is preliminary data.</text>
</comment>
<dbReference type="PROSITE" id="PS50865">
    <property type="entry name" value="ZF_MYND_2"/>
    <property type="match status" value="1"/>
</dbReference>
<keyword evidence="2 4" id="KW-0863">Zinc-finger</keyword>
<organism evidence="7 8">
    <name type="scientific">Skeletonema marinoi</name>
    <dbReference type="NCBI Taxonomy" id="267567"/>
    <lineage>
        <taxon>Eukaryota</taxon>
        <taxon>Sar</taxon>
        <taxon>Stramenopiles</taxon>
        <taxon>Ochrophyta</taxon>
        <taxon>Bacillariophyta</taxon>
        <taxon>Coscinodiscophyceae</taxon>
        <taxon>Thalassiosirophycidae</taxon>
        <taxon>Thalassiosirales</taxon>
        <taxon>Skeletonemataceae</taxon>
        <taxon>Skeletonema</taxon>
        <taxon>Skeletonema marinoi-dohrnii complex</taxon>
    </lineage>
</organism>
<dbReference type="SMART" id="SM00671">
    <property type="entry name" value="SEL1"/>
    <property type="match status" value="3"/>
</dbReference>
<dbReference type="InterPro" id="IPR052748">
    <property type="entry name" value="ISR_Activator"/>
</dbReference>
<evidence type="ECO:0000256" key="1">
    <source>
        <dbReference type="ARBA" id="ARBA00022723"/>
    </source>
</evidence>
<dbReference type="PANTHER" id="PTHR45011:SF1">
    <property type="entry name" value="DAP3-BINDING CELL DEATH ENHANCER 1"/>
    <property type="match status" value="1"/>
</dbReference>
<dbReference type="InterPro" id="IPR011990">
    <property type="entry name" value="TPR-like_helical_dom_sf"/>
</dbReference>
<feature type="domain" description="MYND-type" evidence="6">
    <location>
        <begin position="6"/>
        <end position="47"/>
    </location>
</feature>
<keyword evidence="3" id="KW-0862">Zinc</keyword>
<accession>A0AAD9DDM2</accession>
<protein>
    <submittedName>
        <fullName evidence="7">Zf-MYND and TPR domain-containing protein</fullName>
    </submittedName>
</protein>
<dbReference type="PROSITE" id="PS50089">
    <property type="entry name" value="ZF_RING_2"/>
    <property type="match status" value="1"/>
</dbReference>
<dbReference type="InterPro" id="IPR006597">
    <property type="entry name" value="Sel1-like"/>
</dbReference>
<sequence length="296" mass="33059">MMMFCCAGCGIAEVDDIKLMQCAACDLVRYCSDGCQKDHMPQHKKDCKKRAAELRDEILFKQPESSHDGDCPICLLPLPIDSRKTILTGCCSKVICDGCNFAYIMRECQGSKAPICPFCRHLTDMSKEEYRRNLMKRIEANDPEAMSHKGFDCESEGDYISAFGYYSKATELGYVEAHFSLSGLYREGQGVEKDEKKEVHHLEEAAIGGHPKARHNLGFVELKNGRHARAVKHLIIAAKLGHDMSVDLLKLCYRDGLVSKEDFAAALRGHQAAADATKSPQREAAEAFRKLGFRKS</sequence>
<name>A0AAD9DDM2_9STRA</name>
<keyword evidence="8" id="KW-1185">Reference proteome</keyword>
<dbReference type="GO" id="GO:0008270">
    <property type="term" value="F:zinc ion binding"/>
    <property type="evidence" value="ECO:0007669"/>
    <property type="project" value="UniProtKB-KW"/>
</dbReference>
<dbReference type="InterPro" id="IPR001841">
    <property type="entry name" value="Znf_RING"/>
</dbReference>
<dbReference type="EMBL" id="JATAAI010000011">
    <property type="protein sequence ID" value="KAK1742169.1"/>
    <property type="molecule type" value="Genomic_DNA"/>
</dbReference>
<dbReference type="Pfam" id="PF01753">
    <property type="entry name" value="zf-MYND"/>
    <property type="match status" value="1"/>
</dbReference>
<feature type="domain" description="RING-type" evidence="5">
    <location>
        <begin position="71"/>
        <end position="120"/>
    </location>
</feature>
<evidence type="ECO:0000259" key="6">
    <source>
        <dbReference type="PROSITE" id="PS50865"/>
    </source>
</evidence>
<dbReference type="Gene3D" id="6.10.140.2220">
    <property type="match status" value="1"/>
</dbReference>